<keyword evidence="2" id="KW-0217">Developmental protein</keyword>
<dbReference type="SMART" id="SM00389">
    <property type="entry name" value="HOX"/>
    <property type="match status" value="1"/>
</dbReference>
<evidence type="ECO:0000256" key="1">
    <source>
        <dbReference type="ARBA" id="ARBA00004123"/>
    </source>
</evidence>
<keyword evidence="3 4" id="KW-0238">DNA-binding</keyword>
<reference evidence="7" key="1">
    <citation type="submission" date="2022-11" db="UniProtKB">
        <authorList>
            <consortium name="WormBaseParasite"/>
        </authorList>
    </citation>
    <scope>IDENTIFICATION</scope>
</reference>
<evidence type="ECO:0000313" key="6">
    <source>
        <dbReference type="Proteomes" id="UP000887574"/>
    </source>
</evidence>
<dbReference type="GO" id="GO:0030154">
    <property type="term" value="P:cell differentiation"/>
    <property type="evidence" value="ECO:0007669"/>
    <property type="project" value="TreeGrafter"/>
</dbReference>
<dbReference type="GO" id="GO:0000978">
    <property type="term" value="F:RNA polymerase II cis-regulatory region sequence-specific DNA binding"/>
    <property type="evidence" value="ECO:0007669"/>
    <property type="project" value="TreeGrafter"/>
</dbReference>
<dbReference type="Gene3D" id="1.10.10.60">
    <property type="entry name" value="Homeodomain-like"/>
    <property type="match status" value="1"/>
</dbReference>
<organism evidence="6 7">
    <name type="scientific">Ditylenchus dipsaci</name>
    <dbReference type="NCBI Taxonomy" id="166011"/>
    <lineage>
        <taxon>Eukaryota</taxon>
        <taxon>Metazoa</taxon>
        <taxon>Ecdysozoa</taxon>
        <taxon>Nematoda</taxon>
        <taxon>Chromadorea</taxon>
        <taxon>Rhabditida</taxon>
        <taxon>Tylenchina</taxon>
        <taxon>Tylenchomorpha</taxon>
        <taxon>Sphaerularioidea</taxon>
        <taxon>Anguinidae</taxon>
        <taxon>Anguininae</taxon>
        <taxon>Ditylenchus</taxon>
    </lineage>
</organism>
<dbReference type="PANTHER" id="PTHR24340:SF41">
    <property type="entry name" value="MUSCLE-SPECIFIC HOMEOBOX PROTEIN TINMAN-RELATED"/>
    <property type="match status" value="1"/>
</dbReference>
<dbReference type="Proteomes" id="UP000887574">
    <property type="component" value="Unplaced"/>
</dbReference>
<dbReference type="PROSITE" id="PS50071">
    <property type="entry name" value="HOMEOBOX_2"/>
    <property type="match status" value="1"/>
</dbReference>
<protein>
    <submittedName>
        <fullName evidence="7">Homeobox domain-containing protein</fullName>
    </submittedName>
</protein>
<keyword evidence="6" id="KW-1185">Reference proteome</keyword>
<name>A0A915EFC8_9BILA</name>
<dbReference type="AlphaFoldDB" id="A0A915EFC8"/>
<dbReference type="InterPro" id="IPR050394">
    <property type="entry name" value="Homeobox_NK-like"/>
</dbReference>
<dbReference type="GO" id="GO:0005634">
    <property type="term" value="C:nucleus"/>
    <property type="evidence" value="ECO:0007669"/>
    <property type="project" value="UniProtKB-SubCell"/>
</dbReference>
<dbReference type="PANTHER" id="PTHR24340">
    <property type="entry name" value="HOMEOBOX PROTEIN NKX"/>
    <property type="match status" value="1"/>
</dbReference>
<dbReference type="Pfam" id="PF00046">
    <property type="entry name" value="Homeodomain"/>
    <property type="match status" value="1"/>
</dbReference>
<dbReference type="InterPro" id="IPR001356">
    <property type="entry name" value="HD"/>
</dbReference>
<dbReference type="GO" id="GO:0000981">
    <property type="term" value="F:DNA-binding transcription factor activity, RNA polymerase II-specific"/>
    <property type="evidence" value="ECO:0007669"/>
    <property type="project" value="TreeGrafter"/>
</dbReference>
<comment type="subcellular location">
    <subcellularLocation>
        <location evidence="1 3 4">Nucleus</location>
    </subcellularLocation>
</comment>
<evidence type="ECO:0000313" key="7">
    <source>
        <dbReference type="WBParaSite" id="jg4735"/>
    </source>
</evidence>
<keyword evidence="3 4" id="KW-0539">Nucleus</keyword>
<evidence type="ECO:0000259" key="5">
    <source>
        <dbReference type="PROSITE" id="PS50071"/>
    </source>
</evidence>
<accession>A0A915EFC8</accession>
<keyword evidence="3 4" id="KW-0371">Homeobox</keyword>
<dbReference type="SUPFAM" id="SSF46689">
    <property type="entry name" value="Homeodomain-like"/>
    <property type="match status" value="1"/>
</dbReference>
<dbReference type="WBParaSite" id="jg4735">
    <property type="protein sequence ID" value="jg4735"/>
    <property type="gene ID" value="jg4735"/>
</dbReference>
<feature type="DNA-binding region" description="Homeobox" evidence="3">
    <location>
        <begin position="67"/>
        <end position="127"/>
    </location>
</feature>
<evidence type="ECO:0000256" key="4">
    <source>
        <dbReference type="RuleBase" id="RU000682"/>
    </source>
</evidence>
<dbReference type="CDD" id="cd00086">
    <property type="entry name" value="homeodomain"/>
    <property type="match status" value="1"/>
</dbReference>
<proteinExistence type="predicted"/>
<evidence type="ECO:0000256" key="3">
    <source>
        <dbReference type="PROSITE-ProRule" id="PRU00108"/>
    </source>
</evidence>
<sequence>MSLAGSNQFPYPMFNFGVSQQMNSLSSRQTDENLKDENNSVKKPQELCHLISKPQSPPILLRSQHTRRKPRVLFTHEQVTKLEKKFEYQKYVNAAERDELAQQLELTPTQIKIGRFQNRRYKSKRIDQDLTLQMTTQLAFSHHQQLFTSHNQNINSQQLLMEFCDALK</sequence>
<feature type="domain" description="Homeobox" evidence="5">
    <location>
        <begin position="65"/>
        <end position="126"/>
    </location>
</feature>
<evidence type="ECO:0000256" key="2">
    <source>
        <dbReference type="ARBA" id="ARBA00022473"/>
    </source>
</evidence>
<dbReference type="InterPro" id="IPR009057">
    <property type="entry name" value="Homeodomain-like_sf"/>
</dbReference>